<gene>
    <name evidence="1" type="ORF">L6E24_08640</name>
</gene>
<dbReference type="InterPro" id="IPR016024">
    <property type="entry name" value="ARM-type_fold"/>
</dbReference>
<dbReference type="Gene3D" id="1.25.10.10">
    <property type="entry name" value="Leucine-rich Repeat Variant"/>
    <property type="match status" value="1"/>
</dbReference>
<name>A0A9E7TKP9_9EURY</name>
<protein>
    <submittedName>
        <fullName evidence="1">HEAT repeat domain-containing protein</fullName>
    </submittedName>
</protein>
<dbReference type="AlphaFoldDB" id="A0A9E7TKP9"/>
<proteinExistence type="predicted"/>
<reference evidence="1" key="1">
    <citation type="submission" date="2022-04" db="EMBL/GenBank/DDBJ databases">
        <title>Complete genome of Methanoplanus endosymbiosus DSM 3599.</title>
        <authorList>
            <person name="Chen S.-C."/>
            <person name="You Y.-T."/>
            <person name="Zhou Y.-Z."/>
            <person name="Lai M.-C."/>
        </authorList>
    </citation>
    <scope>NUCLEOTIDE SEQUENCE</scope>
    <source>
        <strain evidence="1">DSM 3599</strain>
    </source>
</reference>
<dbReference type="InterPro" id="IPR011989">
    <property type="entry name" value="ARM-like"/>
</dbReference>
<dbReference type="SUPFAM" id="SSF48371">
    <property type="entry name" value="ARM repeat"/>
    <property type="match status" value="1"/>
</dbReference>
<dbReference type="Proteomes" id="UP001060368">
    <property type="component" value="Chromosome"/>
</dbReference>
<dbReference type="EMBL" id="CP096115">
    <property type="protein sequence ID" value="UUX91441.1"/>
    <property type="molecule type" value="Genomic_DNA"/>
</dbReference>
<evidence type="ECO:0000313" key="1">
    <source>
        <dbReference type="EMBL" id="UUX91441.1"/>
    </source>
</evidence>
<evidence type="ECO:0000313" key="2">
    <source>
        <dbReference type="Proteomes" id="UP001060368"/>
    </source>
</evidence>
<dbReference type="Pfam" id="PF13646">
    <property type="entry name" value="HEAT_2"/>
    <property type="match status" value="1"/>
</dbReference>
<accession>A0A9E7TKP9</accession>
<dbReference type="GeneID" id="74307764"/>
<sequence length="154" mass="17303">MSDKIMDNQHQINFPVPERHYSTVLHRRNPHAQSEDAIIFLSSILNRYEENLRASGTLPALSSGVTDQLFKMTDAMPVSDRLLISMALVNFGNPSSTALFINSLHHENSIVRYISAESLAKICDPRSIDQLFTLYNDESVSVRLAADKALIKML</sequence>
<keyword evidence="2" id="KW-1185">Reference proteome</keyword>
<organism evidence="1 2">
    <name type="scientific">Methanoplanus endosymbiosus</name>
    <dbReference type="NCBI Taxonomy" id="33865"/>
    <lineage>
        <taxon>Archaea</taxon>
        <taxon>Methanobacteriati</taxon>
        <taxon>Methanobacteriota</taxon>
        <taxon>Stenosarchaea group</taxon>
        <taxon>Methanomicrobia</taxon>
        <taxon>Methanomicrobiales</taxon>
        <taxon>Methanomicrobiaceae</taxon>
        <taxon>Methanoplanus</taxon>
    </lineage>
</organism>
<dbReference type="KEGG" id="mend:L6E24_08640"/>
<dbReference type="RefSeq" id="WP_257741593.1">
    <property type="nucleotide sequence ID" value="NZ_CP096115.1"/>
</dbReference>